<sequence>MADPIGAISLGITVVGGLLKFYTDFRGQSDEIQKMARKLSRLLQLFSASETELQKTECEADDSTLAKTIDPCIADAQELIYCLDEELNKFQLSRGTESIFRTTGRRIAYPFRRSTLLKLEEDIDSLVDSLTLAFGISQNTQIRGLQNGVHSVMESLNLVRGTQVNTDIKNWLRAPDAGTNLNEAASKRHPDTGLWLTQSPLFLSWLQERSHFLWLTGFAGSGKTVLCATAILSIFRHRQARSTVGIAFFFFTFSDDRKQDASSMLRAILLQLSSQLGDDHSILSLLRERYRDTIPPNQALMNCLRQLLRSFRDVYIVLDALDESPWDAHRGTTLDIVAELRSWQEQSLHLLVSSRDEVDIRDGLRATINEKIYLGNATNASDIELYIAKSLRTNRQLRKWEADHDLIKATLVERADGVFRWVECQLKAVERCARSDQDLEILLSSLPDTLEETYERMLGNIPTSSKNRARAIFTMLCCSKRPLTADELLEGMAVELEDKPRFNPKRQLKDVEAIEEQYLESEQLRNTADIAQYCLSLKYAGQS</sequence>
<dbReference type="KEGG" id="amus:LMH87_008368"/>
<name>A0A9W8QLI8_AKAMU</name>
<dbReference type="PANTHER" id="PTHR10039:SF16">
    <property type="entry name" value="GPI INOSITOL-DEACYLASE"/>
    <property type="match status" value="1"/>
</dbReference>
<dbReference type="InterPro" id="IPR027417">
    <property type="entry name" value="P-loop_NTPase"/>
</dbReference>
<dbReference type="Gene3D" id="3.40.50.300">
    <property type="entry name" value="P-loop containing nucleotide triphosphate hydrolases"/>
    <property type="match status" value="1"/>
</dbReference>
<dbReference type="PANTHER" id="PTHR10039">
    <property type="entry name" value="AMELOGENIN"/>
    <property type="match status" value="1"/>
</dbReference>
<dbReference type="AlphaFoldDB" id="A0A9W8QLI8"/>
<accession>A0A9W8QLI8</accession>
<dbReference type="EMBL" id="JAJHUN010000005">
    <property type="protein sequence ID" value="KAJ4159468.1"/>
    <property type="molecule type" value="Genomic_DNA"/>
</dbReference>
<keyword evidence="4" id="KW-1185">Reference proteome</keyword>
<feature type="domain" description="NACHT" evidence="2">
    <location>
        <begin position="211"/>
        <end position="323"/>
    </location>
</feature>
<evidence type="ECO:0000259" key="2">
    <source>
        <dbReference type="PROSITE" id="PS50837"/>
    </source>
</evidence>
<dbReference type="InterPro" id="IPR054471">
    <property type="entry name" value="GPIID_WHD"/>
</dbReference>
<gene>
    <name evidence="3" type="ORF">LMH87_008368</name>
</gene>
<dbReference type="Proteomes" id="UP001144673">
    <property type="component" value="Unassembled WGS sequence"/>
</dbReference>
<proteinExistence type="predicted"/>
<dbReference type="InterPro" id="IPR007111">
    <property type="entry name" value="NACHT_NTPase"/>
</dbReference>
<keyword evidence="1" id="KW-0677">Repeat</keyword>
<dbReference type="SUPFAM" id="SSF52540">
    <property type="entry name" value="P-loop containing nucleoside triphosphate hydrolases"/>
    <property type="match status" value="1"/>
</dbReference>
<dbReference type="GeneID" id="80895527"/>
<organism evidence="3 4">
    <name type="scientific">Akanthomyces muscarius</name>
    <name type="common">Entomopathogenic fungus</name>
    <name type="synonym">Lecanicillium muscarium</name>
    <dbReference type="NCBI Taxonomy" id="2231603"/>
    <lineage>
        <taxon>Eukaryota</taxon>
        <taxon>Fungi</taxon>
        <taxon>Dikarya</taxon>
        <taxon>Ascomycota</taxon>
        <taxon>Pezizomycotina</taxon>
        <taxon>Sordariomycetes</taxon>
        <taxon>Hypocreomycetidae</taxon>
        <taxon>Hypocreales</taxon>
        <taxon>Cordycipitaceae</taxon>
        <taxon>Akanthomyces</taxon>
    </lineage>
</organism>
<comment type="caution">
    <text evidence="3">The sequence shown here is derived from an EMBL/GenBank/DDBJ whole genome shotgun (WGS) entry which is preliminary data.</text>
</comment>
<evidence type="ECO:0000256" key="1">
    <source>
        <dbReference type="ARBA" id="ARBA00022737"/>
    </source>
</evidence>
<dbReference type="RefSeq" id="XP_056057467.1">
    <property type="nucleotide sequence ID" value="XM_056197581.1"/>
</dbReference>
<dbReference type="Pfam" id="PF22939">
    <property type="entry name" value="WHD_GPIID"/>
    <property type="match status" value="1"/>
</dbReference>
<dbReference type="Pfam" id="PF24883">
    <property type="entry name" value="NPHP3_N"/>
    <property type="match status" value="1"/>
</dbReference>
<dbReference type="PROSITE" id="PS50837">
    <property type="entry name" value="NACHT"/>
    <property type="match status" value="1"/>
</dbReference>
<evidence type="ECO:0000313" key="4">
    <source>
        <dbReference type="Proteomes" id="UP001144673"/>
    </source>
</evidence>
<evidence type="ECO:0000313" key="3">
    <source>
        <dbReference type="EMBL" id="KAJ4159468.1"/>
    </source>
</evidence>
<reference evidence="3" key="1">
    <citation type="journal article" date="2023" name="Access Microbiol">
        <title>De-novo genome assembly for Akanthomyces muscarius, a biocontrol agent of insect agricultural pests.</title>
        <authorList>
            <person name="Erdos Z."/>
            <person name="Studholme D.J."/>
            <person name="Raymond B."/>
            <person name="Sharma M."/>
        </authorList>
    </citation>
    <scope>NUCLEOTIDE SEQUENCE</scope>
    <source>
        <strain evidence="3">Ve6</strain>
    </source>
</reference>
<protein>
    <recommendedName>
        <fullName evidence="2">NACHT domain-containing protein</fullName>
    </recommendedName>
</protein>
<dbReference type="InterPro" id="IPR056884">
    <property type="entry name" value="NPHP3-like_N"/>
</dbReference>